<dbReference type="InterPro" id="IPR009057">
    <property type="entry name" value="Homeodomain-like_sf"/>
</dbReference>
<evidence type="ECO:0000256" key="5">
    <source>
        <dbReference type="PROSITE-ProRule" id="PRU00335"/>
    </source>
</evidence>
<evidence type="ECO:0000313" key="7">
    <source>
        <dbReference type="EMBL" id="SJN25902.1"/>
    </source>
</evidence>
<dbReference type="Proteomes" id="UP000196230">
    <property type="component" value="Unassembled WGS sequence"/>
</dbReference>
<gene>
    <name evidence="7" type="ORF">FM125_05900</name>
</gene>
<dbReference type="SUPFAM" id="SSF48498">
    <property type="entry name" value="Tetracyclin repressor-like, C-terminal domain"/>
    <property type="match status" value="1"/>
</dbReference>
<keyword evidence="4" id="KW-0804">Transcription</keyword>
<evidence type="ECO:0000256" key="3">
    <source>
        <dbReference type="ARBA" id="ARBA00023125"/>
    </source>
</evidence>
<protein>
    <submittedName>
        <fullName evidence="7">Transcriptional regulator, TetR family</fullName>
    </submittedName>
</protein>
<dbReference type="Pfam" id="PF13977">
    <property type="entry name" value="TetR_C_6"/>
    <property type="match status" value="1"/>
</dbReference>
<name>A0A1R4J1E0_9MICC</name>
<dbReference type="InterPro" id="IPR050109">
    <property type="entry name" value="HTH-type_TetR-like_transc_reg"/>
</dbReference>
<dbReference type="RefSeq" id="WP_087133948.1">
    <property type="nucleotide sequence ID" value="NZ_FUKP01000039.1"/>
</dbReference>
<organism evidence="7 8">
    <name type="scientific">Micrococcus lylae</name>
    <dbReference type="NCBI Taxonomy" id="1273"/>
    <lineage>
        <taxon>Bacteria</taxon>
        <taxon>Bacillati</taxon>
        <taxon>Actinomycetota</taxon>
        <taxon>Actinomycetes</taxon>
        <taxon>Micrococcales</taxon>
        <taxon>Micrococcaceae</taxon>
        <taxon>Micrococcus</taxon>
    </lineage>
</organism>
<dbReference type="EMBL" id="FUKP01000039">
    <property type="protein sequence ID" value="SJN25902.1"/>
    <property type="molecule type" value="Genomic_DNA"/>
</dbReference>
<dbReference type="SUPFAM" id="SSF46689">
    <property type="entry name" value="Homeodomain-like"/>
    <property type="match status" value="1"/>
</dbReference>
<dbReference type="PANTHER" id="PTHR30055:SF148">
    <property type="entry name" value="TETR-FAMILY TRANSCRIPTIONAL REGULATOR"/>
    <property type="match status" value="1"/>
</dbReference>
<dbReference type="InterPro" id="IPR001647">
    <property type="entry name" value="HTH_TetR"/>
</dbReference>
<dbReference type="PROSITE" id="PS50977">
    <property type="entry name" value="HTH_TETR_2"/>
    <property type="match status" value="1"/>
</dbReference>
<dbReference type="InterPro" id="IPR039538">
    <property type="entry name" value="BetI_C"/>
</dbReference>
<reference evidence="7 8" key="1">
    <citation type="submission" date="2017-02" db="EMBL/GenBank/DDBJ databases">
        <authorList>
            <person name="Peterson S.W."/>
        </authorList>
    </citation>
    <scope>NUCLEOTIDE SEQUENCE [LARGE SCALE GENOMIC DNA]</scope>
    <source>
        <strain evidence="7 8">2B3F</strain>
    </source>
</reference>
<keyword evidence="1" id="KW-0678">Repressor</keyword>
<accession>A0A1R4J1E0</accession>
<dbReference type="AlphaFoldDB" id="A0A1R4J1E0"/>
<feature type="DNA-binding region" description="H-T-H motif" evidence="5">
    <location>
        <begin position="31"/>
        <end position="50"/>
    </location>
</feature>
<dbReference type="Gene3D" id="1.10.357.10">
    <property type="entry name" value="Tetracycline Repressor, domain 2"/>
    <property type="match status" value="1"/>
</dbReference>
<dbReference type="InterPro" id="IPR036271">
    <property type="entry name" value="Tet_transcr_reg_TetR-rel_C_sf"/>
</dbReference>
<sequence>MPRLVDHDARRRELVETTWKVVADRGLSGATLRQIAEEAGYANGALKPYFPTKSALIEATYAHVFERTEARIDAALADARGVEAMRRLCREVVPRDDELVREARLVLSFWDQAARQEAEALAAAATMAAWRDRLHGMLAEAAVDGMLRPDIPTSPVVEALLAWLFGTQVTAVMDPERHGPDSLDAQLEAFLALLSA</sequence>
<dbReference type="PANTHER" id="PTHR30055">
    <property type="entry name" value="HTH-TYPE TRANSCRIPTIONAL REGULATOR RUTR"/>
    <property type="match status" value="1"/>
</dbReference>
<keyword evidence="3 5" id="KW-0238">DNA-binding</keyword>
<proteinExistence type="predicted"/>
<dbReference type="Pfam" id="PF00440">
    <property type="entry name" value="TetR_N"/>
    <property type="match status" value="1"/>
</dbReference>
<evidence type="ECO:0000259" key="6">
    <source>
        <dbReference type="PROSITE" id="PS50977"/>
    </source>
</evidence>
<evidence type="ECO:0000256" key="1">
    <source>
        <dbReference type="ARBA" id="ARBA00022491"/>
    </source>
</evidence>
<keyword evidence="2" id="KW-0805">Transcription regulation</keyword>
<feature type="domain" description="HTH tetR-type" evidence="6">
    <location>
        <begin position="8"/>
        <end position="68"/>
    </location>
</feature>
<dbReference type="GO" id="GO:0000976">
    <property type="term" value="F:transcription cis-regulatory region binding"/>
    <property type="evidence" value="ECO:0007669"/>
    <property type="project" value="TreeGrafter"/>
</dbReference>
<dbReference type="GO" id="GO:0003700">
    <property type="term" value="F:DNA-binding transcription factor activity"/>
    <property type="evidence" value="ECO:0007669"/>
    <property type="project" value="TreeGrafter"/>
</dbReference>
<evidence type="ECO:0000256" key="4">
    <source>
        <dbReference type="ARBA" id="ARBA00023163"/>
    </source>
</evidence>
<evidence type="ECO:0000313" key="8">
    <source>
        <dbReference type="Proteomes" id="UP000196230"/>
    </source>
</evidence>
<evidence type="ECO:0000256" key="2">
    <source>
        <dbReference type="ARBA" id="ARBA00023015"/>
    </source>
</evidence>